<evidence type="ECO:0000313" key="1">
    <source>
        <dbReference type="EMBL" id="KAJ6951931.1"/>
    </source>
</evidence>
<reference evidence="1" key="1">
    <citation type="journal article" date="2023" name="Mol. Ecol. Resour.">
        <title>Chromosome-level genome assembly of a triploid poplar Populus alba 'Berolinensis'.</title>
        <authorList>
            <person name="Chen S."/>
            <person name="Yu Y."/>
            <person name="Wang X."/>
            <person name="Wang S."/>
            <person name="Zhang T."/>
            <person name="Zhou Y."/>
            <person name="He R."/>
            <person name="Meng N."/>
            <person name="Wang Y."/>
            <person name="Liu W."/>
            <person name="Liu Z."/>
            <person name="Liu J."/>
            <person name="Guo Q."/>
            <person name="Huang H."/>
            <person name="Sederoff R.R."/>
            <person name="Wang G."/>
            <person name="Qu G."/>
            <person name="Chen S."/>
        </authorList>
    </citation>
    <scope>NUCLEOTIDE SEQUENCE</scope>
    <source>
        <strain evidence="1">SC-2020</strain>
    </source>
</reference>
<name>A0AAD6L7U0_9ROSI</name>
<accession>A0AAD6L7U0</accession>
<protein>
    <submittedName>
        <fullName evidence="1">Uncharacterized protein</fullName>
    </submittedName>
</protein>
<keyword evidence="2" id="KW-1185">Reference proteome</keyword>
<comment type="caution">
    <text evidence="1">The sequence shown here is derived from an EMBL/GenBank/DDBJ whole genome shotgun (WGS) entry which is preliminary data.</text>
</comment>
<proteinExistence type="predicted"/>
<dbReference type="Proteomes" id="UP001164929">
    <property type="component" value="Chromosome 19"/>
</dbReference>
<dbReference type="EMBL" id="JAQIZT010000019">
    <property type="protein sequence ID" value="KAJ6951931.1"/>
    <property type="molecule type" value="Genomic_DNA"/>
</dbReference>
<evidence type="ECO:0000313" key="2">
    <source>
        <dbReference type="Proteomes" id="UP001164929"/>
    </source>
</evidence>
<sequence>MRMYDDQQNDELINLTFKGVVQHFNEVFSELVQGGHGYLVMMKKKMFITKMIIVTMDAMKQIWREICYCENEGCRVVLVSCDCSWLMVVREKQKVSFSQVVELLLSLGKSERGFAITCLKSVLCWTSKRVCVWCVRISLSKTWIAHPHASSPF</sequence>
<gene>
    <name evidence="1" type="ORF">NC653_041178</name>
</gene>
<dbReference type="AlphaFoldDB" id="A0AAD6L7U0"/>
<organism evidence="1 2">
    <name type="scientific">Populus alba x Populus x berolinensis</name>
    <dbReference type="NCBI Taxonomy" id="444605"/>
    <lineage>
        <taxon>Eukaryota</taxon>
        <taxon>Viridiplantae</taxon>
        <taxon>Streptophyta</taxon>
        <taxon>Embryophyta</taxon>
        <taxon>Tracheophyta</taxon>
        <taxon>Spermatophyta</taxon>
        <taxon>Magnoliopsida</taxon>
        <taxon>eudicotyledons</taxon>
        <taxon>Gunneridae</taxon>
        <taxon>Pentapetalae</taxon>
        <taxon>rosids</taxon>
        <taxon>fabids</taxon>
        <taxon>Malpighiales</taxon>
        <taxon>Salicaceae</taxon>
        <taxon>Saliceae</taxon>
        <taxon>Populus</taxon>
    </lineage>
</organism>